<accession>A0A8I1AFT3</accession>
<dbReference type="GO" id="GO:0016874">
    <property type="term" value="F:ligase activity"/>
    <property type="evidence" value="ECO:0007669"/>
    <property type="project" value="UniProtKB-KW"/>
</dbReference>
<dbReference type="InterPro" id="IPR045864">
    <property type="entry name" value="aa-tRNA-synth_II/BPL/LPL"/>
</dbReference>
<organism evidence="2 3">
    <name type="scientific">Thermoactinomyces intermedius</name>
    <dbReference type="NCBI Taxonomy" id="2024"/>
    <lineage>
        <taxon>Bacteria</taxon>
        <taxon>Bacillati</taxon>
        <taxon>Bacillota</taxon>
        <taxon>Bacilli</taxon>
        <taxon>Bacillales</taxon>
        <taxon>Thermoactinomycetaceae</taxon>
        <taxon>Thermoactinomyces</taxon>
    </lineage>
</organism>
<dbReference type="RefSeq" id="WP_181732943.1">
    <property type="nucleotide sequence ID" value="NZ_JACEIR010000014.1"/>
</dbReference>
<evidence type="ECO:0000259" key="1">
    <source>
        <dbReference type="PROSITE" id="PS51733"/>
    </source>
</evidence>
<evidence type="ECO:0000313" key="2">
    <source>
        <dbReference type="EMBL" id="MBH8596290.1"/>
    </source>
</evidence>
<protein>
    <submittedName>
        <fullName evidence="2">Lipoate--protein ligase family protein</fullName>
    </submittedName>
</protein>
<comment type="caution">
    <text evidence="2">The sequence shown here is derived from an EMBL/GenBank/DDBJ whole genome shotgun (WGS) entry which is preliminary data.</text>
</comment>
<dbReference type="EMBL" id="JAECVW010000012">
    <property type="protein sequence ID" value="MBH8596290.1"/>
    <property type="molecule type" value="Genomic_DNA"/>
</dbReference>
<sequence>MGQNAYKKVREIIDTSAGLLTGQALYPFAVDEILCKEVGSGHLPPVLHIWRHQNAFILGIRDRKLPHAERAIDWLESTGSRVGVRNSGGAAVPLDPGVVNLSLILPSPRGKVEIKQDFEIMYQLMRECLKPLVPPIEKGEIQGSFCPGDYDLSIDGRKFCGIAQRRQIRAFVIQAFVLVEGNGRERGKKAKQFYDLASGGDLNLDFPKVEPGKMAALSEWNKDLTVDRFVSRVKEVAGDGQKKERHDYEPAYEEPVREMLTKIQKRYGE</sequence>
<dbReference type="Gene3D" id="3.30.930.10">
    <property type="entry name" value="Bira Bifunctional Protein, Domain 2"/>
    <property type="match status" value="1"/>
</dbReference>
<feature type="domain" description="BPL/LPL catalytic" evidence="1">
    <location>
        <begin position="41"/>
        <end position="225"/>
    </location>
</feature>
<reference evidence="2 3" key="1">
    <citation type="submission" date="2020-12" db="EMBL/GenBank/DDBJ databases">
        <title>WGS of Thermoactinomyces spp.</title>
        <authorList>
            <person name="Cheng K."/>
        </authorList>
    </citation>
    <scope>NUCLEOTIDE SEQUENCE [LARGE SCALE GENOMIC DNA]</scope>
    <source>
        <strain evidence="3">CICC 10671\DSM 43846</strain>
    </source>
</reference>
<proteinExistence type="predicted"/>
<dbReference type="PANTHER" id="PTHR43679">
    <property type="entry name" value="OCTANOYLTRANSFERASE LIPM-RELATED"/>
    <property type="match status" value="1"/>
</dbReference>
<dbReference type="PANTHER" id="PTHR43679:SF2">
    <property type="entry name" value="OCTANOYL-[GCVH]:PROTEIN N-OCTANOYLTRANSFERASE"/>
    <property type="match status" value="1"/>
</dbReference>
<keyword evidence="2" id="KW-0436">Ligase</keyword>
<name>A0A8I1AFT3_THEIN</name>
<dbReference type="GO" id="GO:0140096">
    <property type="term" value="F:catalytic activity, acting on a protein"/>
    <property type="evidence" value="ECO:0007669"/>
    <property type="project" value="UniProtKB-ARBA"/>
</dbReference>
<keyword evidence="3" id="KW-1185">Reference proteome</keyword>
<dbReference type="Proteomes" id="UP000633619">
    <property type="component" value="Unassembled WGS sequence"/>
</dbReference>
<dbReference type="PROSITE" id="PS51733">
    <property type="entry name" value="BPL_LPL_CATALYTIC"/>
    <property type="match status" value="1"/>
</dbReference>
<evidence type="ECO:0000313" key="3">
    <source>
        <dbReference type="Proteomes" id="UP000633619"/>
    </source>
</evidence>
<dbReference type="InterPro" id="IPR004143">
    <property type="entry name" value="BPL_LPL_catalytic"/>
</dbReference>
<dbReference type="CDD" id="cd16443">
    <property type="entry name" value="LplA"/>
    <property type="match status" value="1"/>
</dbReference>
<dbReference type="InterPro" id="IPR050664">
    <property type="entry name" value="Octanoyltrans_LipM/LipL"/>
</dbReference>
<dbReference type="GO" id="GO:0016740">
    <property type="term" value="F:transferase activity"/>
    <property type="evidence" value="ECO:0007669"/>
    <property type="project" value="UniProtKB-ARBA"/>
</dbReference>
<dbReference type="SUPFAM" id="SSF55681">
    <property type="entry name" value="Class II aaRS and biotin synthetases"/>
    <property type="match status" value="1"/>
</dbReference>
<dbReference type="AlphaFoldDB" id="A0A8I1AFT3"/>
<dbReference type="GO" id="GO:0009249">
    <property type="term" value="P:protein lipoylation"/>
    <property type="evidence" value="ECO:0007669"/>
    <property type="project" value="UniProtKB-ARBA"/>
</dbReference>
<dbReference type="Pfam" id="PF21948">
    <property type="entry name" value="LplA-B_cat"/>
    <property type="match status" value="1"/>
</dbReference>
<gene>
    <name evidence="2" type="ORF">I8U20_13355</name>
</gene>